<dbReference type="InterPro" id="IPR013656">
    <property type="entry name" value="PAS_4"/>
</dbReference>
<dbReference type="EMBL" id="LR134492">
    <property type="protein sequence ID" value="VEI70287.1"/>
    <property type="molecule type" value="Genomic_DNA"/>
</dbReference>
<dbReference type="PROSITE" id="PS00041">
    <property type="entry name" value="HTH_ARAC_FAMILY_1"/>
    <property type="match status" value="1"/>
</dbReference>
<proteinExistence type="predicted"/>
<dbReference type="PANTHER" id="PTHR46796:SF13">
    <property type="entry name" value="HTH-TYPE TRANSCRIPTIONAL ACTIVATOR RHAS"/>
    <property type="match status" value="1"/>
</dbReference>
<dbReference type="AlphaFoldDB" id="A0A448SRK2"/>
<dbReference type="RefSeq" id="WP_141132220.1">
    <property type="nucleotide sequence ID" value="NZ_CAMFLQ010000010.1"/>
</dbReference>
<evidence type="ECO:0000256" key="1">
    <source>
        <dbReference type="ARBA" id="ARBA00023015"/>
    </source>
</evidence>
<dbReference type="Proteomes" id="UP000270487">
    <property type="component" value="Chromosome"/>
</dbReference>
<dbReference type="PANTHER" id="PTHR46796">
    <property type="entry name" value="HTH-TYPE TRANSCRIPTIONAL ACTIVATOR RHAS-RELATED"/>
    <property type="match status" value="1"/>
</dbReference>
<dbReference type="PROSITE" id="PS01124">
    <property type="entry name" value="HTH_ARAC_FAMILY_2"/>
    <property type="match status" value="1"/>
</dbReference>
<dbReference type="SMART" id="SM00342">
    <property type="entry name" value="HTH_ARAC"/>
    <property type="match status" value="1"/>
</dbReference>
<keyword evidence="1" id="KW-0805">Transcription regulation</keyword>
<dbReference type="Gene3D" id="1.10.10.60">
    <property type="entry name" value="Homeodomain-like"/>
    <property type="match status" value="1"/>
</dbReference>
<feature type="domain" description="HTH araC/xylS-type" evidence="4">
    <location>
        <begin position="181"/>
        <end position="278"/>
    </location>
</feature>
<dbReference type="Pfam" id="PF08448">
    <property type="entry name" value="PAS_4"/>
    <property type="match status" value="1"/>
</dbReference>
<name>A0A448SRK2_SERFO</name>
<protein>
    <submittedName>
        <fullName evidence="5">L-rhamnose operon regulatory protein rhaS</fullName>
    </submittedName>
</protein>
<evidence type="ECO:0000256" key="2">
    <source>
        <dbReference type="ARBA" id="ARBA00023125"/>
    </source>
</evidence>
<evidence type="ECO:0000256" key="3">
    <source>
        <dbReference type="ARBA" id="ARBA00023163"/>
    </source>
</evidence>
<evidence type="ECO:0000313" key="6">
    <source>
        <dbReference type="Proteomes" id="UP000270487"/>
    </source>
</evidence>
<dbReference type="InterPro" id="IPR020449">
    <property type="entry name" value="Tscrpt_reg_AraC-type_HTH"/>
</dbReference>
<dbReference type="InterPro" id="IPR018062">
    <property type="entry name" value="HTH_AraC-typ_CS"/>
</dbReference>
<reference evidence="5 6" key="1">
    <citation type="submission" date="2018-12" db="EMBL/GenBank/DDBJ databases">
        <authorList>
            <consortium name="Pathogen Informatics"/>
        </authorList>
    </citation>
    <scope>NUCLEOTIDE SEQUENCE [LARGE SCALE GENOMIC DNA]</scope>
    <source>
        <strain evidence="5 6">NCTC13193</strain>
    </source>
</reference>
<dbReference type="Gene3D" id="3.30.450.20">
    <property type="entry name" value="PAS domain"/>
    <property type="match status" value="1"/>
</dbReference>
<accession>A0A448SRK2</accession>
<dbReference type="GO" id="GO:0003700">
    <property type="term" value="F:DNA-binding transcription factor activity"/>
    <property type="evidence" value="ECO:0007669"/>
    <property type="project" value="InterPro"/>
</dbReference>
<gene>
    <name evidence="5" type="primary">rhaS_2</name>
    <name evidence="5" type="ORF">NCTC13193_02949</name>
</gene>
<dbReference type="InterPro" id="IPR035965">
    <property type="entry name" value="PAS-like_dom_sf"/>
</dbReference>
<evidence type="ECO:0000259" key="4">
    <source>
        <dbReference type="PROSITE" id="PS01124"/>
    </source>
</evidence>
<dbReference type="Pfam" id="PF12833">
    <property type="entry name" value="HTH_18"/>
    <property type="match status" value="1"/>
</dbReference>
<keyword evidence="2" id="KW-0238">DNA-binding</keyword>
<dbReference type="SUPFAM" id="SSF55785">
    <property type="entry name" value="PYP-like sensor domain (PAS domain)"/>
    <property type="match status" value="1"/>
</dbReference>
<dbReference type="InterPro" id="IPR009057">
    <property type="entry name" value="Homeodomain-like_sf"/>
</dbReference>
<dbReference type="SUPFAM" id="SSF46689">
    <property type="entry name" value="Homeodomain-like"/>
    <property type="match status" value="1"/>
</dbReference>
<dbReference type="PRINTS" id="PR00032">
    <property type="entry name" value="HTHARAC"/>
</dbReference>
<organism evidence="5 6">
    <name type="scientific">Serratia fonticola</name>
    <dbReference type="NCBI Taxonomy" id="47917"/>
    <lineage>
        <taxon>Bacteria</taxon>
        <taxon>Pseudomonadati</taxon>
        <taxon>Pseudomonadota</taxon>
        <taxon>Gammaproteobacteria</taxon>
        <taxon>Enterobacterales</taxon>
        <taxon>Yersiniaceae</taxon>
        <taxon>Serratia</taxon>
    </lineage>
</organism>
<dbReference type="GO" id="GO:0043565">
    <property type="term" value="F:sequence-specific DNA binding"/>
    <property type="evidence" value="ECO:0007669"/>
    <property type="project" value="InterPro"/>
</dbReference>
<keyword evidence="3" id="KW-0804">Transcription</keyword>
<dbReference type="InterPro" id="IPR050204">
    <property type="entry name" value="AraC_XylS_family_regulators"/>
</dbReference>
<evidence type="ECO:0000313" key="5">
    <source>
        <dbReference type="EMBL" id="VEI70287.1"/>
    </source>
</evidence>
<sequence>MRLTSSFQAPPLTPCNVEQQPQECFAVEHLTQFCDGLVQQRPHSLHSVLNSLALIAPLLNAIPNVVFFIKDAQARYLLANLTLAKRCGFKTVTPLLGKTSADVFPTQLGSGYTEQDLRVLHQGVQIQDQLEMHLYSGRETGWCLTQKLALYDQQGKIIGMAGISHDLQEAKANHPAYQRLAALDVYIRQHYGRPIAMEELRALTGLSVAQIERYCKRIFHLTPRQMIHKVRLEKATELLAGDMPITDIALQCGYTDHSAFSRQFKAMTGASPRDFRATLVP</sequence>
<dbReference type="InterPro" id="IPR018060">
    <property type="entry name" value="HTH_AraC"/>
</dbReference>